<evidence type="ECO:0000313" key="1">
    <source>
        <dbReference type="EMBL" id="TDP84792.1"/>
    </source>
</evidence>
<dbReference type="AlphaFoldDB" id="A0A4R6REZ7"/>
<proteinExistence type="predicted"/>
<sequence length="274" mass="31286">MKNIFNYLRGAMSKRQRAEKSSTKESSLTRAQARKMLIDFIEPTLLREGFNQRKGSTFWRVTELKSDVIEVRLSTPQEADRACIPESSFSIWAGSYFSFMPNIYDESSLHKIDDLLTPEEAFCHFRVTVQRGIKQARKTAGENMWCLTGVMSTDEVELNDALSQVEKTIIPELNNLYSLQNWIDLLASEKINIGFGAPDSSNRNLFLGCAFLRANNLDGALEYLKRAQVQSQEFIERMTSAVRIEKNSPLFREQEFLRETVSRLASNEQSTGAK</sequence>
<name>A0A4R6REZ7_9BURK</name>
<protein>
    <recommendedName>
        <fullName evidence="3">DUF4304 domain-containing protein</fullName>
    </recommendedName>
</protein>
<evidence type="ECO:0000313" key="2">
    <source>
        <dbReference type="Proteomes" id="UP000294593"/>
    </source>
</evidence>
<gene>
    <name evidence="1" type="ORF">EV672_103366</name>
</gene>
<dbReference type="EMBL" id="SNXW01000003">
    <property type="protein sequence ID" value="TDP84792.1"/>
    <property type="molecule type" value="Genomic_DNA"/>
</dbReference>
<dbReference type="Proteomes" id="UP000294593">
    <property type="component" value="Unassembled WGS sequence"/>
</dbReference>
<reference evidence="1 2" key="1">
    <citation type="submission" date="2019-03" db="EMBL/GenBank/DDBJ databases">
        <title>Genomic Encyclopedia of Type Strains, Phase IV (KMG-IV): sequencing the most valuable type-strain genomes for metagenomic binning, comparative biology and taxonomic classification.</title>
        <authorList>
            <person name="Goeker M."/>
        </authorList>
    </citation>
    <scope>NUCLEOTIDE SEQUENCE [LARGE SCALE GENOMIC DNA]</scope>
    <source>
        <strain evidence="1 2">DSM 11901</strain>
    </source>
</reference>
<keyword evidence="2" id="KW-1185">Reference proteome</keyword>
<evidence type="ECO:0008006" key="3">
    <source>
        <dbReference type="Google" id="ProtNLM"/>
    </source>
</evidence>
<dbReference type="RefSeq" id="WP_133608049.1">
    <property type="nucleotide sequence ID" value="NZ_SNXW01000003.1"/>
</dbReference>
<organism evidence="1 2">
    <name type="scientific">Aquabacterium commune</name>
    <dbReference type="NCBI Taxonomy" id="70586"/>
    <lineage>
        <taxon>Bacteria</taxon>
        <taxon>Pseudomonadati</taxon>
        <taxon>Pseudomonadota</taxon>
        <taxon>Betaproteobacteria</taxon>
        <taxon>Burkholderiales</taxon>
        <taxon>Aquabacterium</taxon>
    </lineage>
</organism>
<accession>A0A4R6REZ7</accession>
<comment type="caution">
    <text evidence="1">The sequence shown here is derived from an EMBL/GenBank/DDBJ whole genome shotgun (WGS) entry which is preliminary data.</text>
</comment>